<dbReference type="Pfam" id="PF09685">
    <property type="entry name" value="MamF_MmsF"/>
    <property type="match status" value="1"/>
</dbReference>
<reference evidence="7 8" key="1">
    <citation type="submission" date="2019-10" db="EMBL/GenBank/DDBJ databases">
        <title>Rubrobacter sp nov SCSIO 52915 isolated from a deep-sea sediment in the South China Sea.</title>
        <authorList>
            <person name="Chen R.W."/>
        </authorList>
    </citation>
    <scope>NUCLEOTIDE SEQUENCE [LARGE SCALE GENOMIC DNA]</scope>
    <source>
        <strain evidence="7 8">SCSIO 52915</strain>
    </source>
</reference>
<gene>
    <name evidence="7" type="ORF">GBA65_16045</name>
</gene>
<keyword evidence="3 6" id="KW-1133">Transmembrane helix</keyword>
<dbReference type="RefSeq" id="WP_166397464.1">
    <property type="nucleotide sequence ID" value="NZ_CP045121.1"/>
</dbReference>
<dbReference type="InterPro" id="IPR019109">
    <property type="entry name" value="MamF_MmsF"/>
</dbReference>
<keyword evidence="8" id="KW-1185">Reference proteome</keyword>
<sequence length="144" mass="15833">MEAEKQNYGMPEGSIGPAPGPQAMSEGEERTWSALAHLSVFANLFTGFLGPVVALVIWLVYKDRSERVAFQALQSVWYQVAWLAILGAGWVVTGVLTIVLIGFLLIPVMALVTLVPFVHGAYAAYKVNKYGEYRYPLIADLISR</sequence>
<evidence type="ECO:0000256" key="3">
    <source>
        <dbReference type="ARBA" id="ARBA00022989"/>
    </source>
</evidence>
<evidence type="ECO:0000313" key="8">
    <source>
        <dbReference type="Proteomes" id="UP000502706"/>
    </source>
</evidence>
<evidence type="ECO:0000256" key="5">
    <source>
        <dbReference type="SAM" id="MobiDB-lite"/>
    </source>
</evidence>
<evidence type="ECO:0000256" key="2">
    <source>
        <dbReference type="ARBA" id="ARBA00022692"/>
    </source>
</evidence>
<comment type="subcellular location">
    <subcellularLocation>
        <location evidence="1">Membrane</location>
        <topology evidence="1">Multi-pass membrane protein</topology>
    </subcellularLocation>
</comment>
<feature type="transmembrane region" description="Helical" evidence="6">
    <location>
        <begin position="98"/>
        <end position="125"/>
    </location>
</feature>
<name>A0A6G8PZZ6_9ACTN</name>
<dbReference type="EMBL" id="CP045121">
    <property type="protein sequence ID" value="QIN79791.1"/>
    <property type="molecule type" value="Genomic_DNA"/>
</dbReference>
<organism evidence="7 8">
    <name type="scientific">Rubrobacter marinus</name>
    <dbReference type="NCBI Taxonomy" id="2653852"/>
    <lineage>
        <taxon>Bacteria</taxon>
        <taxon>Bacillati</taxon>
        <taxon>Actinomycetota</taxon>
        <taxon>Rubrobacteria</taxon>
        <taxon>Rubrobacterales</taxon>
        <taxon>Rubrobacteraceae</taxon>
        <taxon>Rubrobacter</taxon>
    </lineage>
</organism>
<evidence type="ECO:0000256" key="6">
    <source>
        <dbReference type="SAM" id="Phobius"/>
    </source>
</evidence>
<feature type="transmembrane region" description="Helical" evidence="6">
    <location>
        <begin position="34"/>
        <end position="60"/>
    </location>
</feature>
<keyword evidence="2 6" id="KW-0812">Transmembrane</keyword>
<protein>
    <submittedName>
        <fullName evidence="7">DUF4870 domain-containing protein</fullName>
    </submittedName>
</protein>
<feature type="region of interest" description="Disordered" evidence="5">
    <location>
        <begin position="1"/>
        <end position="25"/>
    </location>
</feature>
<dbReference type="AlphaFoldDB" id="A0A6G8PZZ6"/>
<accession>A0A6G8PZZ6</accession>
<evidence type="ECO:0000313" key="7">
    <source>
        <dbReference type="EMBL" id="QIN79791.1"/>
    </source>
</evidence>
<dbReference type="KEGG" id="rmar:GBA65_16045"/>
<evidence type="ECO:0000256" key="4">
    <source>
        <dbReference type="ARBA" id="ARBA00023136"/>
    </source>
</evidence>
<evidence type="ECO:0000256" key="1">
    <source>
        <dbReference type="ARBA" id="ARBA00004141"/>
    </source>
</evidence>
<keyword evidence="4 6" id="KW-0472">Membrane</keyword>
<feature type="transmembrane region" description="Helical" evidence="6">
    <location>
        <begin position="72"/>
        <end position="92"/>
    </location>
</feature>
<dbReference type="Proteomes" id="UP000502706">
    <property type="component" value="Chromosome"/>
</dbReference>
<proteinExistence type="predicted"/>